<keyword evidence="3" id="KW-1185">Reference proteome</keyword>
<dbReference type="EMBL" id="BAABGU010000027">
    <property type="protein sequence ID" value="GAA4575468.1"/>
    <property type="molecule type" value="Genomic_DNA"/>
</dbReference>
<feature type="region of interest" description="Disordered" evidence="1">
    <location>
        <begin position="1"/>
        <end position="63"/>
    </location>
</feature>
<comment type="caution">
    <text evidence="2">The sequence shown here is derived from an EMBL/GenBank/DDBJ whole genome shotgun (WGS) entry which is preliminary data.</text>
</comment>
<evidence type="ECO:0000313" key="2">
    <source>
        <dbReference type="EMBL" id="GAA4575468.1"/>
    </source>
</evidence>
<feature type="compositionally biased region" description="Polar residues" evidence="1">
    <location>
        <begin position="46"/>
        <end position="57"/>
    </location>
</feature>
<reference evidence="3" key="1">
    <citation type="journal article" date="2019" name="Int. J. Syst. Evol. Microbiol.">
        <title>The Global Catalogue of Microorganisms (GCM) 10K type strain sequencing project: providing services to taxonomists for standard genome sequencing and annotation.</title>
        <authorList>
            <consortium name="The Broad Institute Genomics Platform"/>
            <consortium name="The Broad Institute Genome Sequencing Center for Infectious Disease"/>
            <person name="Wu L."/>
            <person name="Ma J."/>
        </authorList>
    </citation>
    <scope>NUCLEOTIDE SEQUENCE [LARGE SCALE GENOMIC DNA]</scope>
    <source>
        <strain evidence="3">JCM 3175</strain>
    </source>
</reference>
<dbReference type="RefSeq" id="WP_346122511.1">
    <property type="nucleotide sequence ID" value="NZ_BAABGU010000027.1"/>
</dbReference>
<gene>
    <name evidence="2" type="ORF">GCM10023176_44820</name>
</gene>
<organism evidence="2 3">
    <name type="scientific">Micromonospora coerulea</name>
    <dbReference type="NCBI Taxonomy" id="47856"/>
    <lineage>
        <taxon>Bacteria</taxon>
        <taxon>Bacillati</taxon>
        <taxon>Actinomycetota</taxon>
        <taxon>Actinomycetes</taxon>
        <taxon>Micromonosporales</taxon>
        <taxon>Micromonosporaceae</taxon>
        <taxon>Micromonospora</taxon>
    </lineage>
</organism>
<sequence>MHDGLAAPTSDGDNPVRRDSPAPTPAPRSPEEPTGRSGSGSREAPNDTTDAPTTMPSSEDGPWRLTDRAQELWEQTLPLRKWLAAHWDRLLATLQDTAPISAADPTASAAPAAPGPLIERLDTPMPIRVSGQGRRFNFHIHARCFWSAEQVPREVLLSTAHYCMTYAIRRLTQLAAEHAVNFAVYQAAELESELQQALSATGPWRYRRGDTVVTCQPHIWVDVDEQVRKVVLPYRDELLKLDCEFEVDRTKAAYADQLGQPRATSAASAADGTAAGETTAASGADLAGELRPLVAELRATAQRLEDLLGRTPDGDTD</sequence>
<proteinExistence type="predicted"/>
<name>A0ABP8SV53_9ACTN</name>
<evidence type="ECO:0000256" key="1">
    <source>
        <dbReference type="SAM" id="MobiDB-lite"/>
    </source>
</evidence>
<evidence type="ECO:0000313" key="3">
    <source>
        <dbReference type="Proteomes" id="UP001500307"/>
    </source>
</evidence>
<dbReference type="Proteomes" id="UP001500307">
    <property type="component" value="Unassembled WGS sequence"/>
</dbReference>
<accession>A0ABP8SV53</accession>
<protein>
    <submittedName>
        <fullName evidence="2">Uncharacterized protein</fullName>
    </submittedName>
</protein>